<sequence length="1150" mass="130684">MSEEATKKRKIRGGHRTSTKRTINASSTILDDFDPSNKQLTEKLLQQKITLKEKLDILQNLDNDILAITEEKDIEKEIEESDLLRERIHATIVGIDSVVSPMSLHPSPSPEGTQEEGNSHNSSIISHSSAKIKLPKLSLKKFKGDIKEWTPFWDSYTSAIHDNPDLSDIDKFNYLNSLLESKAEEAIAGLKITSANYQEAVDVLNQRFGDKQQIINSHMDSLLQLPAVTSLHDVQSIRQLYNKVESHIRGLKSLGVETATYGNLMISILMQRLPPGLRIIVTKKMQEDEWSLDKLMTIFRQELEARERANLQCLPSSKSSYQRNKPGTAATLFTGLHDTTCSYCQGKHLSANCKIVTNVAARRDILKRSGRCFVCLRKNHISRDCQSNIKCFKCGRRHHGSLCMGGQPRQQHPNSDPPTNQQEPRHPRQPTTETEKSDETGIGGKNLPAQPNREREQQQQQATTSQAMYVGTRTSILLQTAKVNIYKPGMQENRVNARLILDSGSQRSFVTTRVKNQLNLDAEGTENLMIKTFGGEAEELQTCEFLHFNIETESTYPDLSLTAFVVPTICQPLRHQTTQTAQEIYHHLEGLNLADLNTGEEELEVDILVGSDQYWNLITGAVRRGDSGPNAMRTKVGWVLSGPVTDPTAMMNKIPSKPVKVLVKVNRDQAKPLRMEHDQSYTRETTGNLSEPVEKCEQKILGVKWNYQEDCFVFDLGPIAQAAKECEPTKRNIISIASKFYDPLGFISPIIVQMKLLFQSLCDSGIEWDAPITEELKSKWLKLVNDLQETKPMTLPRCYFVNIKEKVLARQLHGFCDASIAAYAAVVYLVVTTTTRRYATFVTAKTRVAPSQKQTIPRLELLSAVILSRLMKNTYEALKSVLELDENVCELWRNGPPWLSEKLQPNDELIDEPSPSEECLRELKKKPHHSPTALLTEATGQGIKELMNIATFSNYRRLLRVTVYVLRFVRKLKANVKRRADKSQERLKNSWPEEINEAETLWLKEMQTSLPEHLKYQDWRRQFGMFVDEKGITRCGGRLENANIHESAKHPILLDPRHQLTRLIINDIVIVHDENRSRSLWRLGRVMHLVRGNDGKVRGAKVKVAERDKKPTTLRRPIQKLYPIEIGNQDVTQQKVDMDSTTIQPQKKSL</sequence>
<reference evidence="2" key="1">
    <citation type="submission" date="2020-04" db="EMBL/GenBank/DDBJ databases">
        <authorList>
            <person name="Alioto T."/>
            <person name="Alioto T."/>
            <person name="Gomez Garrido J."/>
        </authorList>
    </citation>
    <scope>NUCLEOTIDE SEQUENCE</scope>
    <source>
        <strain evidence="2">A484AB</strain>
    </source>
</reference>
<feature type="region of interest" description="Disordered" evidence="1">
    <location>
        <begin position="405"/>
        <end position="467"/>
    </location>
</feature>
<feature type="region of interest" description="Disordered" evidence="1">
    <location>
        <begin position="1"/>
        <end position="22"/>
    </location>
</feature>
<dbReference type="Pfam" id="PF05380">
    <property type="entry name" value="Peptidase_A17"/>
    <property type="match status" value="1"/>
</dbReference>
<dbReference type="InterPro" id="IPR008042">
    <property type="entry name" value="Retrotrans_Pao"/>
</dbReference>
<dbReference type="PANTHER" id="PTHR47331:SF5">
    <property type="entry name" value="RIBONUCLEASE H"/>
    <property type="match status" value="1"/>
</dbReference>
<comment type="caution">
    <text evidence="2">The sequence shown here is derived from an EMBL/GenBank/DDBJ whole genome shotgun (WGS) entry which is preliminary data.</text>
</comment>
<evidence type="ECO:0000256" key="1">
    <source>
        <dbReference type="SAM" id="MobiDB-lite"/>
    </source>
</evidence>
<proteinExistence type="predicted"/>
<dbReference type="Pfam" id="PF05585">
    <property type="entry name" value="DUF1758"/>
    <property type="match status" value="1"/>
</dbReference>
<dbReference type="GO" id="GO:0008270">
    <property type="term" value="F:zinc ion binding"/>
    <property type="evidence" value="ECO:0007669"/>
    <property type="project" value="InterPro"/>
</dbReference>
<feature type="compositionally biased region" description="Polar residues" evidence="1">
    <location>
        <begin position="408"/>
        <end position="422"/>
    </location>
</feature>
<accession>A0A6S7JCH7</accession>
<dbReference type="InterPro" id="IPR008737">
    <property type="entry name" value="DUF1758"/>
</dbReference>
<dbReference type="GO" id="GO:0003676">
    <property type="term" value="F:nucleic acid binding"/>
    <property type="evidence" value="ECO:0007669"/>
    <property type="project" value="InterPro"/>
</dbReference>
<dbReference type="EMBL" id="CACRXK020008427">
    <property type="protein sequence ID" value="CAB4014742.1"/>
    <property type="molecule type" value="Genomic_DNA"/>
</dbReference>
<dbReference type="AlphaFoldDB" id="A0A6S7JCH7"/>
<dbReference type="InterPro" id="IPR001878">
    <property type="entry name" value="Znf_CCHC"/>
</dbReference>
<dbReference type="Proteomes" id="UP001152795">
    <property type="component" value="Unassembled WGS sequence"/>
</dbReference>
<dbReference type="SMART" id="SM00343">
    <property type="entry name" value="ZnF_C2HC"/>
    <property type="match status" value="2"/>
</dbReference>
<dbReference type="Pfam" id="PF03564">
    <property type="entry name" value="DUF1759"/>
    <property type="match status" value="1"/>
</dbReference>
<feature type="compositionally biased region" description="Basic residues" evidence="1">
    <location>
        <begin position="7"/>
        <end position="19"/>
    </location>
</feature>
<feature type="region of interest" description="Disordered" evidence="1">
    <location>
        <begin position="99"/>
        <end position="126"/>
    </location>
</feature>
<dbReference type="Pfam" id="PF18701">
    <property type="entry name" value="DUF5641"/>
    <property type="match status" value="1"/>
</dbReference>
<dbReference type="InterPro" id="IPR040676">
    <property type="entry name" value="DUF5641"/>
</dbReference>
<dbReference type="PANTHER" id="PTHR47331">
    <property type="entry name" value="PHD-TYPE DOMAIN-CONTAINING PROTEIN"/>
    <property type="match status" value="1"/>
</dbReference>
<organism evidence="2 3">
    <name type="scientific">Paramuricea clavata</name>
    <name type="common">Red gorgonian</name>
    <name type="synonym">Violescent sea-whip</name>
    <dbReference type="NCBI Taxonomy" id="317549"/>
    <lineage>
        <taxon>Eukaryota</taxon>
        <taxon>Metazoa</taxon>
        <taxon>Cnidaria</taxon>
        <taxon>Anthozoa</taxon>
        <taxon>Octocorallia</taxon>
        <taxon>Malacalcyonacea</taxon>
        <taxon>Plexauridae</taxon>
        <taxon>Paramuricea</taxon>
    </lineage>
</organism>
<protein>
    <submittedName>
        <fullName evidence="2">PREDICTED: uncharacterized protein LOC107346460</fullName>
    </submittedName>
</protein>
<gene>
    <name evidence="2" type="ORF">PACLA_8A038861</name>
</gene>
<keyword evidence="3" id="KW-1185">Reference proteome</keyword>
<dbReference type="OrthoDB" id="8061640at2759"/>
<name>A0A6S7JCH7_PARCT</name>
<evidence type="ECO:0000313" key="3">
    <source>
        <dbReference type="Proteomes" id="UP001152795"/>
    </source>
</evidence>
<dbReference type="InterPro" id="IPR005312">
    <property type="entry name" value="DUF1759"/>
</dbReference>
<evidence type="ECO:0000313" key="2">
    <source>
        <dbReference type="EMBL" id="CAB4014742.1"/>
    </source>
</evidence>